<evidence type="ECO:0000256" key="7">
    <source>
        <dbReference type="ARBA" id="ARBA00022692"/>
    </source>
</evidence>
<keyword evidence="9 16" id="KW-0418">Kinase</keyword>
<evidence type="ECO:0000259" key="15">
    <source>
        <dbReference type="PROSITE" id="PS50109"/>
    </source>
</evidence>
<evidence type="ECO:0000313" key="16">
    <source>
        <dbReference type="EMBL" id="CAA6816840.1"/>
    </source>
</evidence>
<evidence type="ECO:0000256" key="10">
    <source>
        <dbReference type="ARBA" id="ARBA00022840"/>
    </source>
</evidence>
<keyword evidence="7 14" id="KW-0812">Transmembrane</keyword>
<dbReference type="AlphaFoldDB" id="A0A6S6TK08"/>
<evidence type="ECO:0000256" key="14">
    <source>
        <dbReference type="SAM" id="Phobius"/>
    </source>
</evidence>
<dbReference type="SUPFAM" id="SSF55874">
    <property type="entry name" value="ATPase domain of HSP90 chaperone/DNA topoisomerase II/histidine kinase"/>
    <property type="match status" value="1"/>
</dbReference>
<keyword evidence="13 14" id="KW-0472">Membrane</keyword>
<dbReference type="Gene3D" id="3.30.450.20">
    <property type="entry name" value="PAS domain"/>
    <property type="match status" value="1"/>
</dbReference>
<feature type="domain" description="Histidine kinase" evidence="15">
    <location>
        <begin position="264"/>
        <end position="476"/>
    </location>
</feature>
<dbReference type="SUPFAM" id="SSF47384">
    <property type="entry name" value="Homodimeric domain of signal transducing histidine kinase"/>
    <property type="match status" value="1"/>
</dbReference>
<dbReference type="InterPro" id="IPR003594">
    <property type="entry name" value="HATPase_dom"/>
</dbReference>
<proteinExistence type="predicted"/>
<gene>
    <name evidence="16" type="ORF">HELGO_WM18131</name>
</gene>
<dbReference type="CDD" id="cd18774">
    <property type="entry name" value="PDC2_HK_sensor"/>
    <property type="match status" value="1"/>
</dbReference>
<dbReference type="InterPro" id="IPR036097">
    <property type="entry name" value="HisK_dim/P_sf"/>
</dbReference>
<keyword evidence="12" id="KW-0902">Two-component regulatory system</keyword>
<dbReference type="InterPro" id="IPR003661">
    <property type="entry name" value="HisK_dim/P_dom"/>
</dbReference>
<dbReference type="GO" id="GO:0005886">
    <property type="term" value="C:plasma membrane"/>
    <property type="evidence" value="ECO:0007669"/>
    <property type="project" value="UniProtKB-SubCell"/>
</dbReference>
<evidence type="ECO:0000256" key="9">
    <source>
        <dbReference type="ARBA" id="ARBA00022777"/>
    </source>
</evidence>
<dbReference type="PANTHER" id="PTHR45528:SF1">
    <property type="entry name" value="SENSOR HISTIDINE KINASE CPXA"/>
    <property type="match status" value="1"/>
</dbReference>
<dbReference type="GO" id="GO:0005524">
    <property type="term" value="F:ATP binding"/>
    <property type="evidence" value="ECO:0007669"/>
    <property type="project" value="UniProtKB-KW"/>
</dbReference>
<keyword evidence="6" id="KW-0808">Transferase</keyword>
<organism evidence="16">
    <name type="scientific">uncultured Sulfurovum sp</name>
    <dbReference type="NCBI Taxonomy" id="269237"/>
    <lineage>
        <taxon>Bacteria</taxon>
        <taxon>Pseudomonadati</taxon>
        <taxon>Campylobacterota</taxon>
        <taxon>Epsilonproteobacteria</taxon>
        <taxon>Campylobacterales</taxon>
        <taxon>Sulfurovaceae</taxon>
        <taxon>Sulfurovum</taxon>
        <taxon>environmental samples</taxon>
    </lineage>
</organism>
<dbReference type="Gene3D" id="1.10.287.130">
    <property type="match status" value="1"/>
</dbReference>
<evidence type="ECO:0000256" key="4">
    <source>
        <dbReference type="ARBA" id="ARBA00022475"/>
    </source>
</evidence>
<dbReference type="Pfam" id="PF02518">
    <property type="entry name" value="HATPase_c"/>
    <property type="match status" value="1"/>
</dbReference>
<evidence type="ECO:0000256" key="8">
    <source>
        <dbReference type="ARBA" id="ARBA00022741"/>
    </source>
</evidence>
<dbReference type="CDD" id="cd00082">
    <property type="entry name" value="HisKA"/>
    <property type="match status" value="1"/>
</dbReference>
<comment type="subcellular location">
    <subcellularLocation>
        <location evidence="2">Cell membrane</location>
        <topology evidence="2">Multi-pass membrane protein</topology>
    </subcellularLocation>
</comment>
<evidence type="ECO:0000256" key="12">
    <source>
        <dbReference type="ARBA" id="ARBA00023012"/>
    </source>
</evidence>
<accession>A0A6S6TK08</accession>
<keyword evidence="4" id="KW-1003">Cell membrane</keyword>
<evidence type="ECO:0000256" key="11">
    <source>
        <dbReference type="ARBA" id="ARBA00022989"/>
    </source>
</evidence>
<evidence type="ECO:0000256" key="6">
    <source>
        <dbReference type="ARBA" id="ARBA00022679"/>
    </source>
</evidence>
<dbReference type="GO" id="GO:0000155">
    <property type="term" value="F:phosphorelay sensor kinase activity"/>
    <property type="evidence" value="ECO:0007669"/>
    <property type="project" value="InterPro"/>
</dbReference>
<evidence type="ECO:0000256" key="2">
    <source>
        <dbReference type="ARBA" id="ARBA00004651"/>
    </source>
</evidence>
<comment type="catalytic activity">
    <reaction evidence="1">
        <text>ATP + protein L-histidine = ADP + protein N-phospho-L-histidine.</text>
        <dbReference type="EC" id="2.7.13.3"/>
    </reaction>
</comment>
<keyword evidence="10" id="KW-0067">ATP-binding</keyword>
<dbReference type="InterPro" id="IPR036890">
    <property type="entry name" value="HATPase_C_sf"/>
</dbReference>
<keyword evidence="11 14" id="KW-1133">Transmembrane helix</keyword>
<keyword evidence="8" id="KW-0547">Nucleotide-binding</keyword>
<reference evidence="16" key="1">
    <citation type="submission" date="2020-01" db="EMBL/GenBank/DDBJ databases">
        <authorList>
            <person name="Meier V. D."/>
            <person name="Meier V D."/>
        </authorList>
    </citation>
    <scope>NUCLEOTIDE SEQUENCE</scope>
    <source>
        <strain evidence="16">HLG_WM_MAG_02</strain>
    </source>
</reference>
<evidence type="ECO:0000256" key="1">
    <source>
        <dbReference type="ARBA" id="ARBA00000085"/>
    </source>
</evidence>
<dbReference type="Gene3D" id="3.30.565.10">
    <property type="entry name" value="Histidine kinase-like ATPase, C-terminal domain"/>
    <property type="match status" value="1"/>
</dbReference>
<protein>
    <recommendedName>
        <fullName evidence="3">histidine kinase</fullName>
        <ecNumber evidence="3">2.7.13.3</ecNumber>
    </recommendedName>
</protein>
<feature type="transmembrane region" description="Helical" evidence="14">
    <location>
        <begin position="12"/>
        <end position="34"/>
    </location>
</feature>
<evidence type="ECO:0000256" key="3">
    <source>
        <dbReference type="ARBA" id="ARBA00012438"/>
    </source>
</evidence>
<evidence type="ECO:0000256" key="5">
    <source>
        <dbReference type="ARBA" id="ARBA00022553"/>
    </source>
</evidence>
<dbReference type="PROSITE" id="PS50109">
    <property type="entry name" value="HIS_KIN"/>
    <property type="match status" value="1"/>
</dbReference>
<keyword evidence="5" id="KW-0597">Phosphoprotein</keyword>
<evidence type="ECO:0000256" key="13">
    <source>
        <dbReference type="ARBA" id="ARBA00023136"/>
    </source>
</evidence>
<dbReference type="InterPro" id="IPR050398">
    <property type="entry name" value="HssS/ArlS-like"/>
</dbReference>
<feature type="transmembrane region" description="Helical" evidence="14">
    <location>
        <begin position="212"/>
        <end position="235"/>
    </location>
</feature>
<dbReference type="SMART" id="SM00387">
    <property type="entry name" value="HATPase_c"/>
    <property type="match status" value="1"/>
</dbReference>
<dbReference type="EC" id="2.7.13.3" evidence="3"/>
<dbReference type="PANTHER" id="PTHR45528">
    <property type="entry name" value="SENSOR HISTIDINE KINASE CPXA"/>
    <property type="match status" value="1"/>
</dbReference>
<sequence>MKLKKSFTKNLLRITIIFPLIIILFYGFSISIALKYKHNLYVGKELKRYEQELQNKHKKFLIEKAKYIESFMNYIYGHPSTHPSVSTKGILSFIDSIKKYDSGFIFIFHKNGNVIKHPCTKTLINLVHSNKENTLVSRLITAANEHKFVYYEGTNCIDDTAIKKIAFVHHIRSTDLYIVISKNEKDILYSIEQKKSIWEEKLNDETKDNIKLLMILSFISIVFSIIFSKIINSLIKDYEKEIKQSNEAMFAQARLAQAGELISMISHQWRQPISKIASMSSNLRFKIAMSKELDTAHLDKKLEEIEEYTEFLSDTIDDFREFYRPKKDKKKVPILPLLEKSLLFLDNSMMKKNINLIKKFDKDAEVFVYQNELMQVIINIVQNAIEFSSNNAWIKIETKLKAKEYIIKITDEAGGIIDKNISKIFDAHFSTKTSVNSTNLGLGLYVSKVIIETHFNGKLEVESKNKNTTFTIRLIR</sequence>
<dbReference type="EMBL" id="CACVAZ010000108">
    <property type="protein sequence ID" value="CAA6816840.1"/>
    <property type="molecule type" value="Genomic_DNA"/>
</dbReference>
<dbReference type="InterPro" id="IPR005467">
    <property type="entry name" value="His_kinase_dom"/>
</dbReference>
<name>A0A6S6TK08_9BACT</name>